<dbReference type="InterPro" id="IPR029052">
    <property type="entry name" value="Metallo-depent_PP-like"/>
</dbReference>
<keyword evidence="5" id="KW-1185">Reference proteome</keyword>
<sequence>MEIAATVQPPWGLRRRLIVLGAAVVLGSAFAGCQAEPTPAPTLPTPPTLPPSSAPATVGSSRPSPATKGAVLVGAGDIGVCGETEDEATAALLDRTPGVVFTAGDNVYDDGSAKDFGRCFQPSWGKHRDRIRPAAGNHDYQTGHARGYFDYFGAAAGDPGKGYYSYNVGAWHLVVLNSNCDDIGGCGADSDQVRWLRADLAATPTRCTLAYWHHPYFTSGDNHEPAQWMRPLVEILYRGGVDVVVAAHNHNYERFAPQTPDNVRDDSNGLRAFVVGTGGAGLYGFRDPEPNSEVRNDDTHGVIKFMLNPTSYSWQFLPVPGKTFTDNGTDRCH</sequence>
<dbReference type="Proteomes" id="UP001501319">
    <property type="component" value="Unassembled WGS sequence"/>
</dbReference>
<name>A0ABP4RIG3_9ACTN</name>
<dbReference type="Pfam" id="PF00149">
    <property type="entry name" value="Metallophos"/>
    <property type="match status" value="1"/>
</dbReference>
<dbReference type="InterPro" id="IPR039331">
    <property type="entry name" value="PAPs-like"/>
</dbReference>
<evidence type="ECO:0000256" key="1">
    <source>
        <dbReference type="ARBA" id="ARBA00022729"/>
    </source>
</evidence>
<reference evidence="5" key="1">
    <citation type="journal article" date="2019" name="Int. J. Syst. Evol. Microbiol.">
        <title>The Global Catalogue of Microorganisms (GCM) 10K type strain sequencing project: providing services to taxonomists for standard genome sequencing and annotation.</title>
        <authorList>
            <consortium name="The Broad Institute Genomics Platform"/>
            <consortium name="The Broad Institute Genome Sequencing Center for Infectious Disease"/>
            <person name="Wu L."/>
            <person name="Ma J."/>
        </authorList>
    </citation>
    <scope>NUCLEOTIDE SEQUENCE [LARGE SCALE GENOMIC DNA]</scope>
    <source>
        <strain evidence="5">JCM 14306</strain>
    </source>
</reference>
<gene>
    <name evidence="4" type="ORF">GCM10009744_40600</name>
</gene>
<evidence type="ECO:0000313" key="4">
    <source>
        <dbReference type="EMBL" id="GAA1645659.1"/>
    </source>
</evidence>
<organism evidence="4 5">
    <name type="scientific">Kribbella alba</name>
    <dbReference type="NCBI Taxonomy" id="190197"/>
    <lineage>
        <taxon>Bacteria</taxon>
        <taxon>Bacillati</taxon>
        <taxon>Actinomycetota</taxon>
        <taxon>Actinomycetes</taxon>
        <taxon>Propionibacteriales</taxon>
        <taxon>Kribbellaceae</taxon>
        <taxon>Kribbella</taxon>
    </lineage>
</organism>
<dbReference type="InterPro" id="IPR004843">
    <property type="entry name" value="Calcineurin-like_PHP"/>
</dbReference>
<proteinExistence type="predicted"/>
<feature type="domain" description="Calcineurin-like phosphoesterase" evidence="3">
    <location>
        <begin position="76"/>
        <end position="252"/>
    </location>
</feature>
<evidence type="ECO:0000256" key="2">
    <source>
        <dbReference type="SAM" id="MobiDB-lite"/>
    </source>
</evidence>
<evidence type="ECO:0000259" key="3">
    <source>
        <dbReference type="Pfam" id="PF00149"/>
    </source>
</evidence>
<comment type="caution">
    <text evidence="4">The sequence shown here is derived from an EMBL/GenBank/DDBJ whole genome shotgun (WGS) entry which is preliminary data.</text>
</comment>
<keyword evidence="1" id="KW-0732">Signal</keyword>
<feature type="region of interest" description="Disordered" evidence="2">
    <location>
        <begin position="37"/>
        <end position="65"/>
    </location>
</feature>
<dbReference type="RefSeq" id="WP_344113327.1">
    <property type="nucleotide sequence ID" value="NZ_BAAANE010000007.1"/>
</dbReference>
<accession>A0ABP4RIG3</accession>
<protein>
    <recommendedName>
        <fullName evidence="3">Calcineurin-like phosphoesterase domain-containing protein</fullName>
    </recommendedName>
</protein>
<dbReference type="PANTHER" id="PTHR22953">
    <property type="entry name" value="ACID PHOSPHATASE RELATED"/>
    <property type="match status" value="1"/>
</dbReference>
<evidence type="ECO:0000313" key="5">
    <source>
        <dbReference type="Proteomes" id="UP001501319"/>
    </source>
</evidence>
<dbReference type="SUPFAM" id="SSF56300">
    <property type="entry name" value="Metallo-dependent phosphatases"/>
    <property type="match status" value="1"/>
</dbReference>
<dbReference type="EMBL" id="BAAANE010000007">
    <property type="protein sequence ID" value="GAA1645659.1"/>
    <property type="molecule type" value="Genomic_DNA"/>
</dbReference>
<dbReference type="Gene3D" id="3.60.21.10">
    <property type="match status" value="1"/>
</dbReference>
<feature type="compositionally biased region" description="Pro residues" evidence="2">
    <location>
        <begin position="38"/>
        <end position="53"/>
    </location>
</feature>
<dbReference type="PANTHER" id="PTHR22953:SF153">
    <property type="entry name" value="PURPLE ACID PHOSPHATASE"/>
    <property type="match status" value="1"/>
</dbReference>